<dbReference type="STRING" id="67285.AQI88_00775"/>
<organism evidence="4 5">
    <name type="scientific">Streptomyces cellostaticus</name>
    <dbReference type="NCBI Taxonomy" id="67285"/>
    <lineage>
        <taxon>Bacteria</taxon>
        <taxon>Bacillati</taxon>
        <taxon>Actinomycetota</taxon>
        <taxon>Actinomycetes</taxon>
        <taxon>Kitasatosporales</taxon>
        <taxon>Streptomycetaceae</taxon>
        <taxon>Streptomyces</taxon>
    </lineage>
</organism>
<feature type="transmembrane region" description="Helical" evidence="2">
    <location>
        <begin position="211"/>
        <end position="230"/>
    </location>
</feature>
<keyword evidence="2" id="KW-1133">Transmembrane helix</keyword>
<gene>
    <name evidence="4" type="ORF">AQI88_00775</name>
</gene>
<evidence type="ECO:0000256" key="2">
    <source>
        <dbReference type="SAM" id="Phobius"/>
    </source>
</evidence>
<evidence type="ECO:0000313" key="4">
    <source>
        <dbReference type="EMBL" id="KUM98819.1"/>
    </source>
</evidence>
<keyword evidence="2" id="KW-0812">Transmembrane</keyword>
<feature type="region of interest" description="Disordered" evidence="1">
    <location>
        <begin position="78"/>
        <end position="109"/>
    </location>
</feature>
<evidence type="ECO:0000256" key="1">
    <source>
        <dbReference type="SAM" id="MobiDB-lite"/>
    </source>
</evidence>
<accession>A0A101NT57</accession>
<evidence type="ECO:0000313" key="5">
    <source>
        <dbReference type="Proteomes" id="UP000054241"/>
    </source>
</evidence>
<feature type="signal peptide" evidence="3">
    <location>
        <begin position="1"/>
        <end position="26"/>
    </location>
</feature>
<proteinExistence type="predicted"/>
<dbReference type="EMBL" id="LMWL01000002">
    <property type="protein sequence ID" value="KUM98819.1"/>
    <property type="molecule type" value="Genomic_DNA"/>
</dbReference>
<sequence length="238" mass="23575">MQNQRALAAACTAVAALGLAAPVAVADGMGNGGGSNDNTVITIPGTGNVGNGIGNGIGNGNGLGNGFGNGNGLGNGNGNLGRGDNGRGDNFGRGDNGRGDIFGDRGDGNPRNIIATPGVIAAGGRLTVTVDGCHGGTASSRAFRTIWLVPIRDDISRGEAMIDRDARPGHYDITVNCNGRTLTRPAAFTVLGGVQGGVGGSRTSGATSTDMAIGGGLVAAAVIGGGAFWLRRRHEKRI</sequence>
<evidence type="ECO:0008006" key="6">
    <source>
        <dbReference type="Google" id="ProtNLM"/>
    </source>
</evidence>
<keyword evidence="5" id="KW-1185">Reference proteome</keyword>
<keyword evidence="2" id="KW-0472">Membrane</keyword>
<dbReference type="Proteomes" id="UP000054241">
    <property type="component" value="Unassembled WGS sequence"/>
</dbReference>
<reference evidence="4 5" key="1">
    <citation type="submission" date="2015-10" db="EMBL/GenBank/DDBJ databases">
        <title>Draft genome sequence of Streptomyces cellostaticus DSM 40189, type strain for the species Streptomyces cellostaticus.</title>
        <authorList>
            <person name="Ruckert C."/>
            <person name="Winkler A."/>
            <person name="Kalinowski J."/>
            <person name="Kampfer P."/>
            <person name="Glaeser S."/>
        </authorList>
    </citation>
    <scope>NUCLEOTIDE SEQUENCE [LARGE SCALE GENOMIC DNA]</scope>
    <source>
        <strain evidence="4 5">DSM 40189</strain>
    </source>
</reference>
<dbReference type="AlphaFoldDB" id="A0A101NT57"/>
<feature type="chain" id="PRO_5007101904" description="Gram-positive cocci surface proteins LPxTG domain-containing protein" evidence="3">
    <location>
        <begin position="27"/>
        <end position="238"/>
    </location>
</feature>
<evidence type="ECO:0000256" key="3">
    <source>
        <dbReference type="SAM" id="SignalP"/>
    </source>
</evidence>
<name>A0A101NT57_9ACTN</name>
<keyword evidence="3" id="KW-0732">Signal</keyword>
<comment type="caution">
    <text evidence="4">The sequence shown here is derived from an EMBL/GenBank/DDBJ whole genome shotgun (WGS) entry which is preliminary data.</text>
</comment>
<feature type="compositionally biased region" description="Basic and acidic residues" evidence="1">
    <location>
        <begin position="84"/>
        <end position="108"/>
    </location>
</feature>
<protein>
    <recommendedName>
        <fullName evidence="6">Gram-positive cocci surface proteins LPxTG domain-containing protein</fullName>
    </recommendedName>
</protein>
<dbReference type="OrthoDB" id="3480624at2"/>